<dbReference type="PANTHER" id="PTHR21180:SF32">
    <property type="entry name" value="ENDONUCLEASE_EXONUCLEASE_PHOSPHATASE FAMILY DOMAIN-CONTAINING PROTEIN 1"/>
    <property type="match status" value="1"/>
</dbReference>
<proteinExistence type="predicted"/>
<dbReference type="InterPro" id="IPR004509">
    <property type="entry name" value="Competence_ComEA_HhH"/>
</dbReference>
<dbReference type="EMBL" id="CP029556">
    <property type="protein sequence ID" value="AXA84571.1"/>
    <property type="molecule type" value="Genomic_DNA"/>
</dbReference>
<dbReference type="KEGG" id="lue:DCD74_07635"/>
<dbReference type="GO" id="GO:0015627">
    <property type="term" value="C:type II protein secretion system complex"/>
    <property type="evidence" value="ECO:0007669"/>
    <property type="project" value="TreeGrafter"/>
</dbReference>
<evidence type="ECO:0000313" key="4">
    <source>
        <dbReference type="Proteomes" id="UP000251842"/>
    </source>
</evidence>
<sequence>MKRSLAFISSLLLSLLLCGSALAAEVVNINTADAAALDAAMVNVGPAKAQAIVEYRRENGAFKSVEELALVKGIGLRTIERNRDRLTIGNGKAMQPARAKPAAPAAAPRR</sequence>
<dbReference type="Pfam" id="PF12836">
    <property type="entry name" value="HHH_3"/>
    <property type="match status" value="1"/>
</dbReference>
<evidence type="ECO:0000256" key="1">
    <source>
        <dbReference type="SAM" id="MobiDB-lite"/>
    </source>
</evidence>
<dbReference type="InterPro" id="IPR051675">
    <property type="entry name" value="Endo/Exo/Phosphatase_dom_1"/>
</dbReference>
<protein>
    <submittedName>
        <fullName evidence="3">Competence protein ComEA</fullName>
    </submittedName>
</protein>
<dbReference type="AlphaFoldDB" id="A0A344J6B1"/>
<evidence type="ECO:0000256" key="2">
    <source>
        <dbReference type="SAM" id="SignalP"/>
    </source>
</evidence>
<accession>A0A344J6B1</accession>
<dbReference type="OrthoDB" id="7510573at2"/>
<dbReference type="Proteomes" id="UP000251842">
    <property type="component" value="Chromosome"/>
</dbReference>
<feature type="region of interest" description="Disordered" evidence="1">
    <location>
        <begin position="87"/>
        <end position="110"/>
    </location>
</feature>
<reference evidence="4" key="1">
    <citation type="submission" date="2018-05" db="EMBL/GenBank/DDBJ databases">
        <title>Luteimonas pekinense sp. nov., isolated from human Meibomian gland secretions, Beijing, China.</title>
        <authorList>
            <person name="Wen T."/>
            <person name="Bai H."/>
            <person name="Lv H."/>
        </authorList>
    </citation>
    <scope>NUCLEOTIDE SEQUENCE [LARGE SCALE GENOMIC DNA]</scope>
    <source>
        <strain evidence="4">83-4</strain>
    </source>
</reference>
<feature type="signal peptide" evidence="2">
    <location>
        <begin position="1"/>
        <end position="23"/>
    </location>
</feature>
<feature type="chain" id="PRO_5016996774" evidence="2">
    <location>
        <begin position="24"/>
        <end position="110"/>
    </location>
</feature>
<organism evidence="3 4">
    <name type="scientific">Solilutibacter oculi</name>
    <dbReference type="NCBI Taxonomy" id="2698682"/>
    <lineage>
        <taxon>Bacteria</taxon>
        <taxon>Pseudomonadati</taxon>
        <taxon>Pseudomonadota</taxon>
        <taxon>Gammaproteobacteria</taxon>
        <taxon>Lysobacterales</taxon>
        <taxon>Lysobacteraceae</taxon>
        <taxon>Solilutibacter</taxon>
    </lineage>
</organism>
<name>A0A344J6B1_9GAMM</name>
<keyword evidence="2" id="KW-0732">Signal</keyword>
<feature type="compositionally biased region" description="Low complexity" evidence="1">
    <location>
        <begin position="96"/>
        <end position="110"/>
    </location>
</feature>
<evidence type="ECO:0000313" key="3">
    <source>
        <dbReference type="EMBL" id="AXA84571.1"/>
    </source>
</evidence>
<dbReference type="Gene3D" id="1.10.150.280">
    <property type="entry name" value="AF1531-like domain"/>
    <property type="match status" value="1"/>
</dbReference>
<dbReference type="InterPro" id="IPR010994">
    <property type="entry name" value="RuvA_2-like"/>
</dbReference>
<dbReference type="SUPFAM" id="SSF47781">
    <property type="entry name" value="RuvA domain 2-like"/>
    <property type="match status" value="1"/>
</dbReference>
<dbReference type="GO" id="GO:0015628">
    <property type="term" value="P:protein secretion by the type II secretion system"/>
    <property type="evidence" value="ECO:0007669"/>
    <property type="project" value="TreeGrafter"/>
</dbReference>
<dbReference type="RefSeq" id="WP_112926784.1">
    <property type="nucleotide sequence ID" value="NZ_CP029556.1"/>
</dbReference>
<keyword evidence="4" id="KW-1185">Reference proteome</keyword>
<dbReference type="NCBIfam" id="TIGR00426">
    <property type="entry name" value="competence protein ComEA helix-hairpin-helix repeat region"/>
    <property type="match status" value="1"/>
</dbReference>
<gene>
    <name evidence="3" type="ORF">DCD74_07635</name>
</gene>
<dbReference type="PANTHER" id="PTHR21180">
    <property type="entry name" value="ENDONUCLEASE/EXONUCLEASE/PHOSPHATASE FAMILY DOMAIN-CONTAINING PROTEIN 1"/>
    <property type="match status" value="1"/>
</dbReference>